<dbReference type="Proteomes" id="UP000234681">
    <property type="component" value="Chromosome 10"/>
</dbReference>
<sequence length="50" mass="5690">MVLCAFTQSNTQDSEASTLVYRGSFKIDCREILSQKTKNQTNKKETLSDM</sequence>
<name>A6HEA3_RAT</name>
<dbReference type="AlphaFoldDB" id="A6HEA3"/>
<organism evidence="1 2">
    <name type="scientific">Rattus norvegicus</name>
    <name type="common">Rat</name>
    <dbReference type="NCBI Taxonomy" id="10116"/>
    <lineage>
        <taxon>Eukaryota</taxon>
        <taxon>Metazoa</taxon>
        <taxon>Chordata</taxon>
        <taxon>Craniata</taxon>
        <taxon>Vertebrata</taxon>
        <taxon>Euteleostomi</taxon>
        <taxon>Mammalia</taxon>
        <taxon>Eutheria</taxon>
        <taxon>Euarchontoglires</taxon>
        <taxon>Glires</taxon>
        <taxon>Rodentia</taxon>
        <taxon>Myomorpha</taxon>
        <taxon>Muroidea</taxon>
        <taxon>Muridae</taxon>
        <taxon>Murinae</taxon>
        <taxon>Rattus</taxon>
    </lineage>
</organism>
<reference evidence="1 2" key="1">
    <citation type="submission" date="2005-07" db="EMBL/GenBank/DDBJ databases">
        <authorList>
            <person name="Mural R.J."/>
            <person name="Li P.W."/>
            <person name="Adams M.D."/>
            <person name="Amanatides P.G."/>
            <person name="Baden-Tillson H."/>
            <person name="Barnstead M."/>
            <person name="Chin S.H."/>
            <person name="Dew I."/>
            <person name="Evans C.A."/>
            <person name="Ferriera S."/>
            <person name="Flanigan M."/>
            <person name="Fosler C."/>
            <person name="Glodek A."/>
            <person name="Gu Z."/>
            <person name="Holt R.A."/>
            <person name="Jennings D."/>
            <person name="Kraft C.L."/>
            <person name="Lu F."/>
            <person name="Nguyen T."/>
            <person name="Nusskern D.R."/>
            <person name="Pfannkoch C.M."/>
            <person name="Sitter C."/>
            <person name="Sutton G.G."/>
            <person name="Venter J.C."/>
            <person name="Wang Z."/>
            <person name="Woodage T."/>
            <person name="Zheng X.H."/>
            <person name="Zhong F."/>
        </authorList>
    </citation>
    <scope>NUCLEOTIDE SEQUENCE [LARGE SCALE GENOMIC DNA]</scope>
    <source>
        <strain>BN</strain>
        <strain evidence="2">Sprague-Dawley</strain>
    </source>
</reference>
<dbReference type="EMBL" id="CH473948">
    <property type="protein sequence ID" value="EDM04358.1"/>
    <property type="molecule type" value="Genomic_DNA"/>
</dbReference>
<gene>
    <name evidence="1" type="ORF">rCG_32621</name>
</gene>
<evidence type="ECO:0000313" key="2">
    <source>
        <dbReference type="Proteomes" id="UP000234681"/>
    </source>
</evidence>
<proteinExistence type="predicted"/>
<protein>
    <submittedName>
        <fullName evidence="1">RCG32621</fullName>
    </submittedName>
</protein>
<accession>A6HEA3</accession>
<evidence type="ECO:0000313" key="1">
    <source>
        <dbReference type="EMBL" id="EDM04358.1"/>
    </source>
</evidence>